<evidence type="ECO:0008006" key="3">
    <source>
        <dbReference type="Google" id="ProtNLM"/>
    </source>
</evidence>
<evidence type="ECO:0000313" key="2">
    <source>
        <dbReference type="Proteomes" id="UP000502196"/>
    </source>
</evidence>
<accession>A0A6F9E0X5</accession>
<gene>
    <name evidence="1" type="ORF">COOX1_0422</name>
</gene>
<dbReference type="RefSeq" id="WP_170084796.1">
    <property type="nucleotide sequence ID" value="NZ_CP047972.1"/>
</dbReference>
<name>A0A6F9E0X5_9BACL</name>
<evidence type="ECO:0000313" key="1">
    <source>
        <dbReference type="EMBL" id="CAB3390467.1"/>
    </source>
</evidence>
<dbReference type="Proteomes" id="UP000502196">
    <property type="component" value="Chromosome"/>
</dbReference>
<protein>
    <recommendedName>
        <fullName evidence="3">DUF4411 domain-containing protein</fullName>
    </recommendedName>
</protein>
<dbReference type="Pfam" id="PF14367">
    <property type="entry name" value="DUF4411"/>
    <property type="match status" value="1"/>
</dbReference>
<organism evidence="1 2">
    <name type="scientific">Kyrpidia spormannii</name>
    <dbReference type="NCBI Taxonomy" id="2055160"/>
    <lineage>
        <taxon>Bacteria</taxon>
        <taxon>Bacillati</taxon>
        <taxon>Bacillota</taxon>
        <taxon>Bacilli</taxon>
        <taxon>Bacillales</taxon>
        <taxon>Alicyclobacillaceae</taxon>
        <taxon>Kyrpidia</taxon>
    </lineage>
</organism>
<proteinExistence type="predicted"/>
<reference evidence="1 2" key="1">
    <citation type="submission" date="2020-04" db="EMBL/GenBank/DDBJ databases">
        <authorList>
            <person name="Hogendoorn C."/>
        </authorList>
    </citation>
    <scope>NUCLEOTIDE SEQUENCE [LARGE SCALE GENOMIC DNA]</scope>
    <source>
        <strain evidence="1">COOX1</strain>
    </source>
</reference>
<dbReference type="InterPro" id="IPR016541">
    <property type="entry name" value="UCP008505"/>
</dbReference>
<sequence>MVDVITYVLDANVFIEAARRYYAFDLAPAFWRALIEHAIQGRVLSIDRIGMA</sequence>
<dbReference type="AlphaFoldDB" id="A0A6F9E0X5"/>
<dbReference type="EMBL" id="LR792683">
    <property type="protein sequence ID" value="CAB3390467.1"/>
    <property type="molecule type" value="Genomic_DNA"/>
</dbReference>